<accession>A0A9D5CLN6</accession>
<comment type="caution">
    <text evidence="2">The sequence shown here is derived from an EMBL/GenBank/DDBJ whole genome shotgun (WGS) entry which is preliminary data.</text>
</comment>
<evidence type="ECO:0000313" key="2">
    <source>
        <dbReference type="EMBL" id="KAJ0975626.1"/>
    </source>
</evidence>
<name>A0A9D5CLN6_9LILI</name>
<sequence length="420" mass="48240">MRKVATSLRQSIALLHLTSKSNPLKESWNSNIRLELGAGRINHYATRSSDIHHRHSGYGGLLQSQVKNQLDLEPMSSEQDSGVDHHSKSDAGPLPKQRIGQNVSSVDKRKFLLNTLFDLKDSKEAVYGTLDAWVAWEQEFPLPMLKRALLVLEKMEQWHKVVQVLKWMLSKGQGTTRGTYEQLIRALEKDGRPEEAHNIWVKKVSHDLHSVPWRVCDLMISIYYRNNMLERLVKLFKGLEEFDRKPPCKSIVRKVADAFEMLGLLEEKSRVLEKYSHLFNEASDGHFKKSRKASRKNDKQYTKKKEAKSVGPSDKQPLDSGSSDAEIDVVDCGRGLIRRNSCRVITCVRVASEAKTNSCFSWFLKPENFHPIGRNFCEFIETTAEISCPKAWIDLKYMNLSDDLHFGLARWFESLQNLEL</sequence>
<evidence type="ECO:0008006" key="4">
    <source>
        <dbReference type="Google" id="ProtNLM"/>
    </source>
</evidence>
<reference evidence="2" key="1">
    <citation type="submission" date="2021-03" db="EMBL/GenBank/DDBJ databases">
        <authorList>
            <person name="Li Z."/>
            <person name="Yang C."/>
        </authorList>
    </citation>
    <scope>NUCLEOTIDE SEQUENCE</scope>
    <source>
        <strain evidence="2">Dzin_1.0</strain>
        <tissue evidence="2">Leaf</tissue>
    </source>
</reference>
<dbReference type="AlphaFoldDB" id="A0A9D5CLN6"/>
<dbReference type="Proteomes" id="UP001085076">
    <property type="component" value="Miscellaneous, Linkage group lg04"/>
</dbReference>
<feature type="region of interest" description="Disordered" evidence="1">
    <location>
        <begin position="74"/>
        <end position="100"/>
    </location>
</feature>
<dbReference type="PANTHER" id="PTHR47603">
    <property type="entry name" value="PPR CONTAINING-LIKE PROTEIN"/>
    <property type="match status" value="1"/>
</dbReference>
<keyword evidence="3" id="KW-1185">Reference proteome</keyword>
<evidence type="ECO:0000313" key="3">
    <source>
        <dbReference type="Proteomes" id="UP001085076"/>
    </source>
</evidence>
<dbReference type="InterPro" id="IPR011990">
    <property type="entry name" value="TPR-like_helical_dom_sf"/>
</dbReference>
<organism evidence="2 3">
    <name type="scientific">Dioscorea zingiberensis</name>
    <dbReference type="NCBI Taxonomy" id="325984"/>
    <lineage>
        <taxon>Eukaryota</taxon>
        <taxon>Viridiplantae</taxon>
        <taxon>Streptophyta</taxon>
        <taxon>Embryophyta</taxon>
        <taxon>Tracheophyta</taxon>
        <taxon>Spermatophyta</taxon>
        <taxon>Magnoliopsida</taxon>
        <taxon>Liliopsida</taxon>
        <taxon>Dioscoreales</taxon>
        <taxon>Dioscoreaceae</taxon>
        <taxon>Dioscorea</taxon>
    </lineage>
</organism>
<dbReference type="Gene3D" id="1.25.40.10">
    <property type="entry name" value="Tetratricopeptide repeat domain"/>
    <property type="match status" value="1"/>
</dbReference>
<gene>
    <name evidence="2" type="ORF">J5N97_017591</name>
</gene>
<evidence type="ECO:0000256" key="1">
    <source>
        <dbReference type="SAM" id="MobiDB-lite"/>
    </source>
</evidence>
<protein>
    <recommendedName>
        <fullName evidence="4">Pentatricopeptide repeat-containing protein</fullName>
    </recommendedName>
</protein>
<feature type="compositionally biased region" description="Basic and acidic residues" evidence="1">
    <location>
        <begin position="295"/>
        <end position="308"/>
    </location>
</feature>
<reference evidence="2" key="2">
    <citation type="journal article" date="2022" name="Hortic Res">
        <title>The genome of Dioscorea zingiberensis sheds light on the biosynthesis, origin and evolution of the medicinally important diosgenin saponins.</title>
        <authorList>
            <person name="Li Y."/>
            <person name="Tan C."/>
            <person name="Li Z."/>
            <person name="Guo J."/>
            <person name="Li S."/>
            <person name="Chen X."/>
            <person name="Wang C."/>
            <person name="Dai X."/>
            <person name="Yang H."/>
            <person name="Song W."/>
            <person name="Hou L."/>
            <person name="Xu J."/>
            <person name="Tong Z."/>
            <person name="Xu A."/>
            <person name="Yuan X."/>
            <person name="Wang W."/>
            <person name="Yang Q."/>
            <person name="Chen L."/>
            <person name="Sun Z."/>
            <person name="Wang K."/>
            <person name="Pan B."/>
            <person name="Chen J."/>
            <person name="Bao Y."/>
            <person name="Liu F."/>
            <person name="Qi X."/>
            <person name="Gang D.R."/>
            <person name="Wen J."/>
            <person name="Li J."/>
        </authorList>
    </citation>
    <scope>NUCLEOTIDE SEQUENCE</scope>
    <source>
        <strain evidence="2">Dzin_1.0</strain>
    </source>
</reference>
<dbReference type="PANTHER" id="PTHR47603:SF1">
    <property type="entry name" value="PPR CONTAINING-LIKE PROTEIN"/>
    <property type="match status" value="1"/>
</dbReference>
<dbReference type="EMBL" id="JAGGNH010000004">
    <property type="protein sequence ID" value="KAJ0975626.1"/>
    <property type="molecule type" value="Genomic_DNA"/>
</dbReference>
<dbReference type="OrthoDB" id="1878928at2759"/>
<feature type="region of interest" description="Disordered" evidence="1">
    <location>
        <begin position="286"/>
        <end position="323"/>
    </location>
</feature>
<proteinExistence type="predicted"/>